<dbReference type="CDD" id="cd04765">
    <property type="entry name" value="HTH_MlrA-like_sg2"/>
    <property type="match status" value="1"/>
</dbReference>
<dbReference type="PROSITE" id="PS50937">
    <property type="entry name" value="HTH_MERR_2"/>
    <property type="match status" value="1"/>
</dbReference>
<dbReference type="Gene3D" id="1.10.1660.10">
    <property type="match status" value="1"/>
</dbReference>
<dbReference type="SMART" id="SM00422">
    <property type="entry name" value="HTH_MERR"/>
    <property type="match status" value="1"/>
</dbReference>
<gene>
    <name evidence="3" type="ORF">H8E79_06800</name>
</gene>
<protein>
    <submittedName>
        <fullName evidence="3">MerR family transcriptional regulator</fullName>
    </submittedName>
</protein>
<dbReference type="EMBL" id="JACNLK010000057">
    <property type="protein sequence ID" value="MBC8208858.1"/>
    <property type="molecule type" value="Genomic_DNA"/>
</dbReference>
<evidence type="ECO:0000313" key="4">
    <source>
        <dbReference type="Proteomes" id="UP000599024"/>
    </source>
</evidence>
<comment type="caution">
    <text evidence="3">The sequence shown here is derived from an EMBL/GenBank/DDBJ whole genome shotgun (WGS) entry which is preliminary data.</text>
</comment>
<dbReference type="PANTHER" id="PTHR30204:SF15">
    <property type="entry name" value="BLL5018 PROTEIN"/>
    <property type="match status" value="1"/>
</dbReference>
<evidence type="ECO:0000256" key="1">
    <source>
        <dbReference type="ARBA" id="ARBA00023125"/>
    </source>
</evidence>
<reference evidence="3 4" key="1">
    <citation type="submission" date="2020-08" db="EMBL/GenBank/DDBJ databases">
        <title>Bridging the membrane lipid divide: bacteria of the FCB group superphylum have the potential to synthesize archaeal ether lipids.</title>
        <authorList>
            <person name="Villanueva L."/>
            <person name="Von Meijenfeldt F.A.B."/>
            <person name="Westbye A.B."/>
            <person name="Yadav S."/>
            <person name="Hopmans E.C."/>
            <person name="Dutilh B.E."/>
            <person name="Sinninghe Damste J.S."/>
        </authorList>
    </citation>
    <scope>NUCLEOTIDE SEQUENCE [LARGE SCALE GENOMIC DNA]</scope>
    <source>
        <strain evidence="3">NIOZ-UU81</strain>
    </source>
</reference>
<keyword evidence="1" id="KW-0238">DNA-binding</keyword>
<accession>A0A8J6N8I0</accession>
<dbReference type="SUPFAM" id="SSF46955">
    <property type="entry name" value="Putative DNA-binding domain"/>
    <property type="match status" value="1"/>
</dbReference>
<proteinExistence type="predicted"/>
<dbReference type="Pfam" id="PF13411">
    <property type="entry name" value="MerR_1"/>
    <property type="match status" value="1"/>
</dbReference>
<dbReference type="InterPro" id="IPR000551">
    <property type="entry name" value="MerR-type_HTH_dom"/>
</dbReference>
<evidence type="ECO:0000259" key="2">
    <source>
        <dbReference type="PROSITE" id="PS50937"/>
    </source>
</evidence>
<dbReference type="InterPro" id="IPR047057">
    <property type="entry name" value="MerR_fam"/>
</dbReference>
<sequence length="116" mass="13237">MTGEIPDKRYFKIGEVAQLADVATHVLRYWESEFSGIRPKRAHSGQRLYRRADVKLVLTIKRLLHSEGYTISGARKFLAGDQKINEATQIEPLPEDCLQTIKNELQKLQSLLNTKG</sequence>
<dbReference type="GO" id="GO:0003700">
    <property type="term" value="F:DNA-binding transcription factor activity"/>
    <property type="evidence" value="ECO:0007669"/>
    <property type="project" value="InterPro"/>
</dbReference>
<dbReference type="GO" id="GO:0003677">
    <property type="term" value="F:DNA binding"/>
    <property type="evidence" value="ECO:0007669"/>
    <property type="project" value="UniProtKB-KW"/>
</dbReference>
<name>A0A8J6N8I0_9BACT</name>
<feature type="domain" description="HTH merR-type" evidence="2">
    <location>
        <begin position="10"/>
        <end position="80"/>
    </location>
</feature>
<dbReference type="PANTHER" id="PTHR30204">
    <property type="entry name" value="REDOX-CYCLING DRUG-SENSING TRANSCRIPTIONAL ACTIVATOR SOXR"/>
    <property type="match status" value="1"/>
</dbReference>
<dbReference type="Proteomes" id="UP000599024">
    <property type="component" value="Unassembled WGS sequence"/>
</dbReference>
<evidence type="ECO:0000313" key="3">
    <source>
        <dbReference type="EMBL" id="MBC8208858.1"/>
    </source>
</evidence>
<organism evidence="3 4">
    <name type="scientific">Candidatus Desulfatifera sulfidica</name>
    <dbReference type="NCBI Taxonomy" id="2841691"/>
    <lineage>
        <taxon>Bacteria</taxon>
        <taxon>Pseudomonadati</taxon>
        <taxon>Thermodesulfobacteriota</taxon>
        <taxon>Desulfobulbia</taxon>
        <taxon>Desulfobulbales</taxon>
        <taxon>Desulfobulbaceae</taxon>
        <taxon>Candidatus Desulfatifera</taxon>
    </lineage>
</organism>
<dbReference type="InterPro" id="IPR009061">
    <property type="entry name" value="DNA-bd_dom_put_sf"/>
</dbReference>
<dbReference type="AlphaFoldDB" id="A0A8J6N8I0"/>